<keyword evidence="2" id="KW-0812">Transmembrane</keyword>
<evidence type="ECO:0000256" key="1">
    <source>
        <dbReference type="SAM" id="MobiDB-lite"/>
    </source>
</evidence>
<accession>A0AA39IHQ4</accession>
<dbReference type="Proteomes" id="UP001175271">
    <property type="component" value="Unassembled WGS sequence"/>
</dbReference>
<keyword evidence="2" id="KW-0472">Membrane</keyword>
<dbReference type="EMBL" id="JAUCMV010000001">
    <property type="protein sequence ID" value="KAK0423309.1"/>
    <property type="molecule type" value="Genomic_DNA"/>
</dbReference>
<name>A0AA39IHQ4_9BILA</name>
<evidence type="ECO:0008006" key="5">
    <source>
        <dbReference type="Google" id="ProtNLM"/>
    </source>
</evidence>
<protein>
    <recommendedName>
        <fullName evidence="5">C-type lectin domain-containing protein</fullName>
    </recommendedName>
</protein>
<feature type="region of interest" description="Disordered" evidence="1">
    <location>
        <begin position="233"/>
        <end position="252"/>
    </location>
</feature>
<comment type="caution">
    <text evidence="3">The sequence shown here is derived from an EMBL/GenBank/DDBJ whole genome shotgun (WGS) entry which is preliminary data.</text>
</comment>
<keyword evidence="4" id="KW-1185">Reference proteome</keyword>
<organism evidence="3 4">
    <name type="scientific">Steinernema hermaphroditum</name>
    <dbReference type="NCBI Taxonomy" id="289476"/>
    <lineage>
        <taxon>Eukaryota</taxon>
        <taxon>Metazoa</taxon>
        <taxon>Ecdysozoa</taxon>
        <taxon>Nematoda</taxon>
        <taxon>Chromadorea</taxon>
        <taxon>Rhabditida</taxon>
        <taxon>Tylenchina</taxon>
        <taxon>Panagrolaimomorpha</taxon>
        <taxon>Strongyloidoidea</taxon>
        <taxon>Steinernematidae</taxon>
        <taxon>Steinernema</taxon>
    </lineage>
</organism>
<feature type="compositionally biased region" description="Low complexity" evidence="1">
    <location>
        <begin position="338"/>
        <end position="362"/>
    </location>
</feature>
<evidence type="ECO:0000313" key="4">
    <source>
        <dbReference type="Proteomes" id="UP001175271"/>
    </source>
</evidence>
<dbReference type="Gene3D" id="3.10.100.10">
    <property type="entry name" value="Mannose-Binding Protein A, subunit A"/>
    <property type="match status" value="1"/>
</dbReference>
<dbReference type="InterPro" id="IPR016187">
    <property type="entry name" value="CTDL_fold"/>
</dbReference>
<gene>
    <name evidence="3" type="ORF">QR680_008072</name>
</gene>
<reference evidence="3" key="1">
    <citation type="submission" date="2023-06" db="EMBL/GenBank/DDBJ databases">
        <title>Genomic analysis of the entomopathogenic nematode Steinernema hermaphroditum.</title>
        <authorList>
            <person name="Schwarz E.M."/>
            <person name="Heppert J.K."/>
            <person name="Baniya A."/>
            <person name="Schwartz H.T."/>
            <person name="Tan C.-H."/>
            <person name="Antoshechkin I."/>
            <person name="Sternberg P.W."/>
            <person name="Goodrich-Blair H."/>
            <person name="Dillman A.R."/>
        </authorList>
    </citation>
    <scope>NUCLEOTIDE SEQUENCE</scope>
    <source>
        <strain evidence="3">PS9179</strain>
        <tissue evidence="3">Whole animal</tissue>
    </source>
</reference>
<feature type="region of interest" description="Disordered" evidence="1">
    <location>
        <begin position="329"/>
        <end position="362"/>
    </location>
</feature>
<dbReference type="InterPro" id="IPR016186">
    <property type="entry name" value="C-type_lectin-like/link_sf"/>
</dbReference>
<dbReference type="CDD" id="cd00037">
    <property type="entry name" value="CLECT"/>
    <property type="match status" value="1"/>
</dbReference>
<dbReference type="AlphaFoldDB" id="A0AA39IHQ4"/>
<evidence type="ECO:0000256" key="2">
    <source>
        <dbReference type="SAM" id="Phobius"/>
    </source>
</evidence>
<feature type="transmembrane region" description="Helical" evidence="2">
    <location>
        <begin position="7"/>
        <end position="27"/>
    </location>
</feature>
<proteinExistence type="predicted"/>
<dbReference type="SUPFAM" id="SSF56436">
    <property type="entry name" value="C-type lectin-like"/>
    <property type="match status" value="1"/>
</dbReference>
<keyword evidence="2" id="KW-1133">Transmembrane helix</keyword>
<evidence type="ECO:0000313" key="3">
    <source>
        <dbReference type="EMBL" id="KAK0423309.1"/>
    </source>
</evidence>
<sequence>MDLNGRFLHVFFSFAVFVFSDAIYVYIKVSPIVHGKFGEVTIYEKPELCGDIIVEGDSLGYEIARLGPFNYSCRLIERIDFFERRQDSSPTAFPYYYLVDKREVLECPANSGPYPLSDVLKGASSCAKNSDESCRKLMEVRDYCKTIQADDCIVKCSKGEMPKPRSSECCPFIAHSNGTRMCCPEGKFPGTYDGEGVCCPEKTSCCLEGEGVVRVENGEAICMKKERPFVTTPTTTSTTTTETTIPTTTTTSTEAATTAIAKGCPKDKMQEGGRCCYYITRNKRRSCCPEGKFPGTYDGEGVCCPEKTSCCPEGEDMVKVENGEAVCKKKEEKTDQPSSTSTTPTTASTTTTETTTTITSTEAATTTTAEKCPKGQMLKPEGAGCCSFITDKGQSSCCPDGMFSGTYDGKGVCCPEKGSCCPAGQEVVARVDNRAICCPKGKRTVIGSSQCCYAIKKKGRDVCCPEGTFPGKDANSNEVCCPQEKTCCPQGTVITGEENGRATCCPKGEAFQKALGGKDLCCPRGQKMLGTSSQCCYTIKQRDGQEVCCPKGRFPGKDKTGDELCCPQKDGCCPAGQEVGGRIIDDAICCPKGEEFKGIHENQYVCCPQGQSLLKEASKCCWAIGKQDGTDMCCPSNTFPGKDDKGAEVCCPQKENCCPAGQEVGGRDGYKAICCPKGKVFIRKEAGIDVCCAKGTEFKGMVDMKPVCCPPEMRLTKGTSKCCSHTLQYNPVFGKCIGTVKIVGKPQNQREMNKHCSDIGAQPVKIVNKEQNDVIEHSIIGLQIPEGWEWGKENFRWVSDNSKPNYTNWRFTEPNNMQAFYGTEVFVFSEAIYVYIKVSPIVHGEFGEVIIYEKPERCGNIIVEGDSLGYEIARLGPFNYSCRLIERIDFFERRQDSSPTAFPYYYLVDKREVLECPAMLGPYPFDEQKKLKEYEIVLDLLAGVRFSAPFIGVLNQYSHNFFLQQATSITRLTLEEVDRPEDYELLVKLIAMENLEECQIRNFDRKLNFIAVEACVEKWKANEQFRFRLISSGAYSKQEIEPLFGEADEDGYYALIVEGHMSRYAGLRLGPPLRRKRYTVCGAWPFE</sequence>